<dbReference type="Proteomes" id="UP000215914">
    <property type="component" value="Chromosome 4"/>
</dbReference>
<accession>A0A251V1H4</accession>
<dbReference type="PRINTS" id="PR01217">
    <property type="entry name" value="PRICHEXTENSN"/>
</dbReference>
<proteinExistence type="predicted"/>
<dbReference type="EMBL" id="CM007893">
    <property type="protein sequence ID" value="OTG28966.1"/>
    <property type="molecule type" value="Genomic_DNA"/>
</dbReference>
<feature type="compositionally biased region" description="Polar residues" evidence="1">
    <location>
        <begin position="114"/>
        <end position="128"/>
    </location>
</feature>
<feature type="compositionally biased region" description="Basic and acidic residues" evidence="1">
    <location>
        <begin position="77"/>
        <end position="91"/>
    </location>
</feature>
<keyword evidence="4" id="KW-1185">Reference proteome</keyword>
<name>A0A251V1H4_HELAN</name>
<feature type="region of interest" description="Disordered" evidence="1">
    <location>
        <begin position="1"/>
        <end position="128"/>
    </location>
</feature>
<reference evidence="2 4" key="1">
    <citation type="journal article" date="2017" name="Nature">
        <title>The sunflower genome provides insights into oil metabolism, flowering and Asterid evolution.</title>
        <authorList>
            <person name="Badouin H."/>
            <person name="Gouzy J."/>
            <person name="Grassa C.J."/>
            <person name="Murat F."/>
            <person name="Staton S.E."/>
            <person name="Cottret L."/>
            <person name="Lelandais-Briere C."/>
            <person name="Owens G.L."/>
            <person name="Carrere S."/>
            <person name="Mayjonade B."/>
            <person name="Legrand L."/>
            <person name="Gill N."/>
            <person name="Kane N.C."/>
            <person name="Bowers J.E."/>
            <person name="Hubner S."/>
            <person name="Bellec A."/>
            <person name="Berard A."/>
            <person name="Berges H."/>
            <person name="Blanchet N."/>
            <person name="Boniface M.C."/>
            <person name="Brunel D."/>
            <person name="Catrice O."/>
            <person name="Chaidir N."/>
            <person name="Claudel C."/>
            <person name="Donnadieu C."/>
            <person name="Faraut T."/>
            <person name="Fievet G."/>
            <person name="Helmstetter N."/>
            <person name="King M."/>
            <person name="Knapp S.J."/>
            <person name="Lai Z."/>
            <person name="Le Paslier M.C."/>
            <person name="Lippi Y."/>
            <person name="Lorenzon L."/>
            <person name="Mandel J.R."/>
            <person name="Marage G."/>
            <person name="Marchand G."/>
            <person name="Marquand E."/>
            <person name="Bret-Mestries E."/>
            <person name="Morien E."/>
            <person name="Nambeesan S."/>
            <person name="Nguyen T."/>
            <person name="Pegot-Espagnet P."/>
            <person name="Pouilly N."/>
            <person name="Raftis F."/>
            <person name="Sallet E."/>
            <person name="Schiex T."/>
            <person name="Thomas J."/>
            <person name="Vandecasteele C."/>
            <person name="Vares D."/>
            <person name="Vear F."/>
            <person name="Vautrin S."/>
            <person name="Crespi M."/>
            <person name="Mangin B."/>
            <person name="Burke J.M."/>
            <person name="Salse J."/>
            <person name="Munos S."/>
            <person name="Vincourt P."/>
            <person name="Rieseberg L.H."/>
            <person name="Langlade N.B."/>
        </authorList>
    </citation>
    <scope>NUCLEOTIDE SEQUENCE [LARGE SCALE GENOMIC DNA]</scope>
    <source>
        <strain evidence="4">cv. SF193</strain>
        <tissue evidence="2">Leaves</tissue>
    </source>
</reference>
<feature type="compositionally biased region" description="Basic residues" evidence="1">
    <location>
        <begin position="44"/>
        <end position="57"/>
    </location>
</feature>
<feature type="compositionally biased region" description="Polar residues" evidence="1">
    <location>
        <begin position="1"/>
        <end position="10"/>
    </location>
</feature>
<protein>
    <submittedName>
        <fullName evidence="3">Uncharacterized protein</fullName>
    </submittedName>
</protein>
<dbReference type="InParanoid" id="A0A251V1H4"/>
<evidence type="ECO:0000313" key="2">
    <source>
        <dbReference type="EMBL" id="KAF5810944.1"/>
    </source>
</evidence>
<dbReference type="AlphaFoldDB" id="A0A251V1H4"/>
<evidence type="ECO:0000256" key="1">
    <source>
        <dbReference type="SAM" id="MobiDB-lite"/>
    </source>
</evidence>
<organism evidence="3 4">
    <name type="scientific">Helianthus annuus</name>
    <name type="common">Common sunflower</name>
    <dbReference type="NCBI Taxonomy" id="4232"/>
    <lineage>
        <taxon>Eukaryota</taxon>
        <taxon>Viridiplantae</taxon>
        <taxon>Streptophyta</taxon>
        <taxon>Embryophyta</taxon>
        <taxon>Tracheophyta</taxon>
        <taxon>Spermatophyta</taxon>
        <taxon>Magnoliopsida</taxon>
        <taxon>eudicotyledons</taxon>
        <taxon>Gunneridae</taxon>
        <taxon>Pentapetalae</taxon>
        <taxon>asterids</taxon>
        <taxon>campanulids</taxon>
        <taxon>Asterales</taxon>
        <taxon>Asteraceae</taxon>
        <taxon>Asteroideae</taxon>
        <taxon>Heliantheae alliance</taxon>
        <taxon>Heliantheae</taxon>
        <taxon>Helianthus</taxon>
    </lineage>
</organism>
<evidence type="ECO:0000313" key="4">
    <source>
        <dbReference type="Proteomes" id="UP000215914"/>
    </source>
</evidence>
<dbReference type="EMBL" id="MNCJ02000319">
    <property type="protein sequence ID" value="KAF5810944.1"/>
    <property type="molecule type" value="Genomic_DNA"/>
</dbReference>
<sequence length="128" mass="13963">MGPTTINININKWDPPSPPTLSPQPQASPSTTSTTRRPSPGHHSPPHHHSIQHRHTTPKPPLEPPTSEPPYLNHYHHISEIAFKTDLKSRSDLQSPTSTPQQPPPLSPTTTSTVSKHSLHTSCPTPSA</sequence>
<feature type="compositionally biased region" description="Low complexity" evidence="1">
    <location>
        <begin position="23"/>
        <end position="42"/>
    </location>
</feature>
<dbReference type="Gramene" id="mRNA:HanXRQr2_Chr04g0175601">
    <property type="protein sequence ID" value="CDS:HanXRQr2_Chr04g0175601.1"/>
    <property type="gene ID" value="HanXRQr2_Chr04g0175601"/>
</dbReference>
<feature type="compositionally biased region" description="Pro residues" evidence="1">
    <location>
        <begin position="58"/>
        <end position="68"/>
    </location>
</feature>
<reference evidence="3" key="2">
    <citation type="submission" date="2017-02" db="EMBL/GenBank/DDBJ databases">
        <title>Sunflower complete genome.</title>
        <authorList>
            <person name="Langlade N."/>
            <person name="Munos S."/>
        </authorList>
    </citation>
    <scope>NUCLEOTIDE SEQUENCE [LARGE SCALE GENOMIC DNA]</scope>
    <source>
        <tissue evidence="3">Leaves</tissue>
    </source>
</reference>
<gene>
    <name evidence="3" type="ORF">HannXRQ_Chr04g0117121</name>
    <name evidence="2" type="ORF">HanXRQr2_Chr04g0175601</name>
</gene>
<reference evidence="2" key="3">
    <citation type="submission" date="2020-06" db="EMBL/GenBank/DDBJ databases">
        <title>Helianthus annuus Genome sequencing and assembly Release 2.</title>
        <authorList>
            <person name="Gouzy J."/>
            <person name="Langlade N."/>
            <person name="Munos S."/>
        </authorList>
    </citation>
    <scope>NUCLEOTIDE SEQUENCE</scope>
    <source>
        <tissue evidence="2">Leaves</tissue>
    </source>
</reference>
<evidence type="ECO:0000313" key="3">
    <source>
        <dbReference type="EMBL" id="OTG28966.1"/>
    </source>
</evidence>